<dbReference type="Gene3D" id="1.10.510.10">
    <property type="entry name" value="Transferase(Phosphotransferase) domain 1"/>
    <property type="match status" value="1"/>
</dbReference>
<dbReference type="Pfam" id="PF07714">
    <property type="entry name" value="PK_Tyr_Ser-Thr"/>
    <property type="match status" value="1"/>
</dbReference>
<evidence type="ECO:0000256" key="7">
    <source>
        <dbReference type="ARBA" id="ARBA00022553"/>
    </source>
</evidence>
<dbReference type="GeneID" id="116496309"/>
<evidence type="ECO:0000256" key="18">
    <source>
        <dbReference type="SAM" id="MobiDB-lite"/>
    </source>
</evidence>
<dbReference type="InterPro" id="IPR050167">
    <property type="entry name" value="Ser_Thr_protein_kinase"/>
</dbReference>
<evidence type="ECO:0000256" key="3">
    <source>
        <dbReference type="ARBA" id="ARBA00005843"/>
    </source>
</evidence>
<dbReference type="GO" id="GO:0005829">
    <property type="term" value="C:cytosol"/>
    <property type="evidence" value="ECO:0007669"/>
    <property type="project" value="TreeGrafter"/>
</dbReference>
<dbReference type="GO" id="GO:0005524">
    <property type="term" value="F:ATP binding"/>
    <property type="evidence" value="ECO:0007669"/>
    <property type="project" value="UniProtKB-KW"/>
</dbReference>
<dbReference type="InterPro" id="IPR000719">
    <property type="entry name" value="Prot_kinase_dom"/>
</dbReference>
<dbReference type="Pfam" id="PF20406">
    <property type="entry name" value="SAM_KSR1_N"/>
    <property type="match status" value="1"/>
</dbReference>
<dbReference type="GO" id="GO:0004674">
    <property type="term" value="F:protein serine/threonine kinase activity"/>
    <property type="evidence" value="ECO:0007669"/>
    <property type="project" value="UniProtKB-KW"/>
</dbReference>
<evidence type="ECO:0000256" key="2">
    <source>
        <dbReference type="ARBA" id="ARBA00004496"/>
    </source>
</evidence>
<dbReference type="GO" id="GO:0019722">
    <property type="term" value="P:calcium-mediated signaling"/>
    <property type="evidence" value="ECO:0007669"/>
    <property type="project" value="TreeGrafter"/>
</dbReference>
<gene>
    <name evidence="23" type="primary">KSR2</name>
    <name evidence="22" type="synonym">LOC116495986</name>
</gene>
<dbReference type="EC" id="2.7.11.1" evidence="4"/>
<evidence type="ECO:0000256" key="6">
    <source>
        <dbReference type="ARBA" id="ARBA00022527"/>
    </source>
</evidence>
<evidence type="ECO:0000256" key="17">
    <source>
        <dbReference type="ARBA" id="ARBA00048679"/>
    </source>
</evidence>
<dbReference type="AlphaFoldDB" id="A0A6J3DWT5"/>
<keyword evidence="8" id="KW-0808">Transferase</keyword>
<dbReference type="InterPro" id="IPR013761">
    <property type="entry name" value="SAM/pointed_sf"/>
</dbReference>
<dbReference type="GO" id="GO:0008270">
    <property type="term" value="F:zinc ion binding"/>
    <property type="evidence" value="ECO:0007669"/>
    <property type="project" value="UniProtKB-KW"/>
</dbReference>
<dbReference type="InterPro" id="IPR046349">
    <property type="entry name" value="C1-like_sf"/>
</dbReference>
<dbReference type="InterPro" id="IPR008271">
    <property type="entry name" value="Ser/Thr_kinase_AS"/>
</dbReference>
<evidence type="ECO:0000256" key="12">
    <source>
        <dbReference type="ARBA" id="ARBA00022777"/>
    </source>
</evidence>
<dbReference type="FunFam" id="1.10.150.50:FF:000031">
    <property type="entry name" value="Kinase suppressor of Ras 2"/>
    <property type="match status" value="1"/>
</dbReference>
<keyword evidence="13" id="KW-0862">Zinc</keyword>
<comment type="subcellular location">
    <subcellularLocation>
        <location evidence="2">Cytoplasm</location>
    </subcellularLocation>
    <subcellularLocation>
        <location evidence="1">Membrane</location>
        <topology evidence="1">Peripheral membrane protein</topology>
    </subcellularLocation>
</comment>
<evidence type="ECO:0000313" key="22">
    <source>
        <dbReference type="RefSeq" id="XP_032054664.1"/>
    </source>
</evidence>
<evidence type="ECO:0000256" key="8">
    <source>
        <dbReference type="ARBA" id="ARBA00022679"/>
    </source>
</evidence>
<dbReference type="KEGG" id="aful:116496309"/>
<keyword evidence="7" id="KW-0597">Phosphoprotein</keyword>
<proteinExistence type="inferred from homology"/>
<dbReference type="PANTHER" id="PTHR23257">
    <property type="entry name" value="SERINE-THREONINE PROTEIN KINASE"/>
    <property type="match status" value="1"/>
</dbReference>
<keyword evidence="6" id="KW-0723">Serine/threonine-protein kinase</keyword>
<evidence type="ECO:0000256" key="10">
    <source>
        <dbReference type="ARBA" id="ARBA00022741"/>
    </source>
</evidence>
<keyword evidence="12 22" id="KW-0418">Kinase</keyword>
<keyword evidence="10" id="KW-0547">Nucleotide-binding</keyword>
<dbReference type="Gene3D" id="3.30.60.20">
    <property type="match status" value="1"/>
</dbReference>
<feature type="domain" description="Protein kinase" evidence="19">
    <location>
        <begin position="658"/>
        <end position="923"/>
    </location>
</feature>
<dbReference type="InterPro" id="IPR011009">
    <property type="entry name" value="Kinase-like_dom_sf"/>
</dbReference>
<dbReference type="PANTHER" id="PTHR23257:SF775">
    <property type="entry name" value="KINASE SUPPRESSOR OF RAS 2"/>
    <property type="match status" value="1"/>
</dbReference>
<evidence type="ECO:0000256" key="16">
    <source>
        <dbReference type="ARBA" id="ARBA00047899"/>
    </source>
</evidence>
<evidence type="ECO:0000256" key="9">
    <source>
        <dbReference type="ARBA" id="ARBA00022723"/>
    </source>
</evidence>
<dbReference type="InterPro" id="IPR046933">
    <property type="entry name" value="SAM_KSR1_N_sf"/>
</dbReference>
<dbReference type="InterPro" id="IPR001245">
    <property type="entry name" value="Ser-Thr/Tyr_kinase_cat_dom"/>
</dbReference>
<dbReference type="PROSITE" id="PS00108">
    <property type="entry name" value="PROTEIN_KINASE_ST"/>
    <property type="match status" value="1"/>
</dbReference>
<evidence type="ECO:0000256" key="1">
    <source>
        <dbReference type="ARBA" id="ARBA00004170"/>
    </source>
</evidence>
<feature type="region of interest" description="Disordered" evidence="18">
    <location>
        <begin position="492"/>
        <end position="550"/>
    </location>
</feature>
<evidence type="ECO:0000313" key="21">
    <source>
        <dbReference type="Proteomes" id="UP000504639"/>
    </source>
</evidence>
<feature type="region of interest" description="Disordered" evidence="18">
    <location>
        <begin position="237"/>
        <end position="293"/>
    </location>
</feature>
<dbReference type="Gene3D" id="6.10.140.1120">
    <property type="match status" value="1"/>
</dbReference>
<dbReference type="SMART" id="SM00220">
    <property type="entry name" value="S_TKc"/>
    <property type="match status" value="1"/>
</dbReference>
<dbReference type="SUPFAM" id="SSF56112">
    <property type="entry name" value="Protein kinase-like (PK-like)"/>
    <property type="match status" value="1"/>
</dbReference>
<dbReference type="FunFam" id="3.30.60.20:FF:000010">
    <property type="entry name" value="Putative kinase suppressor of Ras 1"/>
    <property type="match status" value="1"/>
</dbReference>
<evidence type="ECO:0000259" key="19">
    <source>
        <dbReference type="PROSITE" id="PS50011"/>
    </source>
</evidence>
<comment type="catalytic activity">
    <reaction evidence="16">
        <text>L-threonyl-[protein] + ATP = O-phospho-L-threonyl-[protein] + ADP + H(+)</text>
        <dbReference type="Rhea" id="RHEA:46608"/>
        <dbReference type="Rhea" id="RHEA-COMP:11060"/>
        <dbReference type="Rhea" id="RHEA-COMP:11605"/>
        <dbReference type="ChEBI" id="CHEBI:15378"/>
        <dbReference type="ChEBI" id="CHEBI:30013"/>
        <dbReference type="ChEBI" id="CHEBI:30616"/>
        <dbReference type="ChEBI" id="CHEBI:61977"/>
        <dbReference type="ChEBI" id="CHEBI:456216"/>
        <dbReference type="EC" id="2.7.11.1"/>
    </reaction>
</comment>
<keyword evidence="14" id="KW-0067">ATP-binding</keyword>
<keyword evidence="15" id="KW-0472">Membrane</keyword>
<evidence type="ECO:0000256" key="5">
    <source>
        <dbReference type="ARBA" id="ARBA00022490"/>
    </source>
</evidence>
<dbReference type="Proteomes" id="UP000504639">
    <property type="component" value="Chromosome 17"/>
</dbReference>
<keyword evidence="9" id="KW-0479">Metal-binding</keyword>
<evidence type="ECO:0000256" key="14">
    <source>
        <dbReference type="ARBA" id="ARBA00022840"/>
    </source>
</evidence>
<dbReference type="PROSITE" id="PS50011">
    <property type="entry name" value="PROTEIN_KINASE_DOM"/>
    <property type="match status" value="1"/>
</dbReference>
<feature type="compositionally biased region" description="Pro residues" evidence="18">
    <location>
        <begin position="525"/>
        <end position="545"/>
    </location>
</feature>
<comment type="similarity">
    <text evidence="3">Belongs to the protein kinase superfamily. TKL Ser/Thr protein kinase family.</text>
</comment>
<dbReference type="Gene3D" id="3.30.200.20">
    <property type="entry name" value="Phosphorylase Kinase, domain 1"/>
    <property type="match status" value="1"/>
</dbReference>
<keyword evidence="5" id="KW-0963">Cytoplasm</keyword>
<reference evidence="22 23" key="1">
    <citation type="submission" date="2025-04" db="UniProtKB">
        <authorList>
            <consortium name="RefSeq"/>
        </authorList>
    </citation>
    <scope>IDENTIFICATION</scope>
    <source>
        <tissue evidence="22 23">Lung</tissue>
    </source>
</reference>
<dbReference type="SMART" id="SM00109">
    <property type="entry name" value="C1"/>
    <property type="match status" value="1"/>
</dbReference>
<organism evidence="21 23">
    <name type="scientific">Aythya fuligula</name>
    <name type="common">Tufted duck</name>
    <name type="synonym">Anas fuligula</name>
    <dbReference type="NCBI Taxonomy" id="219594"/>
    <lineage>
        <taxon>Eukaryota</taxon>
        <taxon>Metazoa</taxon>
        <taxon>Chordata</taxon>
        <taxon>Craniata</taxon>
        <taxon>Vertebrata</taxon>
        <taxon>Euteleostomi</taxon>
        <taxon>Archelosauria</taxon>
        <taxon>Archosauria</taxon>
        <taxon>Dinosauria</taxon>
        <taxon>Saurischia</taxon>
        <taxon>Theropoda</taxon>
        <taxon>Coelurosauria</taxon>
        <taxon>Aves</taxon>
        <taxon>Neognathae</taxon>
        <taxon>Galloanserae</taxon>
        <taxon>Anseriformes</taxon>
        <taxon>Anatidae</taxon>
        <taxon>Aythyinae</taxon>
        <taxon>Aythya</taxon>
    </lineage>
</organism>
<evidence type="ECO:0000256" key="13">
    <source>
        <dbReference type="ARBA" id="ARBA00022833"/>
    </source>
</evidence>
<dbReference type="RefSeq" id="XP_032055179.1">
    <property type="nucleotide sequence ID" value="XM_032199288.1"/>
</dbReference>
<evidence type="ECO:0000313" key="23">
    <source>
        <dbReference type="RefSeq" id="XP_032055179.1"/>
    </source>
</evidence>
<dbReference type="CTD" id="283455"/>
<dbReference type="FunFam" id="1.10.510.10:FF:000107">
    <property type="entry name" value="kinase suppressor of Ras 1"/>
    <property type="match status" value="1"/>
</dbReference>
<dbReference type="GO" id="GO:0005886">
    <property type="term" value="C:plasma membrane"/>
    <property type="evidence" value="ECO:0007669"/>
    <property type="project" value="TreeGrafter"/>
</dbReference>
<dbReference type="RefSeq" id="XP_032054664.1">
    <property type="nucleotide sequence ID" value="XM_032198773.1"/>
</dbReference>
<dbReference type="CDD" id="cd14153">
    <property type="entry name" value="PK_KSR2"/>
    <property type="match status" value="1"/>
</dbReference>
<comment type="catalytic activity">
    <reaction evidence="17">
        <text>L-seryl-[protein] + ATP = O-phospho-L-seryl-[protein] + ADP + H(+)</text>
        <dbReference type="Rhea" id="RHEA:17989"/>
        <dbReference type="Rhea" id="RHEA-COMP:9863"/>
        <dbReference type="Rhea" id="RHEA-COMP:11604"/>
        <dbReference type="ChEBI" id="CHEBI:15378"/>
        <dbReference type="ChEBI" id="CHEBI:29999"/>
        <dbReference type="ChEBI" id="CHEBI:30616"/>
        <dbReference type="ChEBI" id="CHEBI:83421"/>
        <dbReference type="ChEBI" id="CHEBI:456216"/>
        <dbReference type="EC" id="2.7.11.1"/>
    </reaction>
</comment>
<evidence type="ECO:0000256" key="4">
    <source>
        <dbReference type="ARBA" id="ARBA00012513"/>
    </source>
</evidence>
<dbReference type="KEGG" id="aful:116495986"/>
<keyword evidence="21" id="KW-1185">Reference proteome</keyword>
<dbReference type="PROSITE" id="PS00479">
    <property type="entry name" value="ZF_DAG_PE_1"/>
    <property type="match status" value="1"/>
</dbReference>
<dbReference type="GO" id="GO:0007265">
    <property type="term" value="P:Ras protein signal transduction"/>
    <property type="evidence" value="ECO:0007669"/>
    <property type="project" value="TreeGrafter"/>
</dbReference>
<dbReference type="FunFam" id="3.30.200.20:FF:000034">
    <property type="entry name" value="Kinase suppressor of Ras 1"/>
    <property type="match status" value="1"/>
</dbReference>
<protein>
    <recommendedName>
        <fullName evidence="4">non-specific serine/threonine protein kinase</fullName>
        <ecNumber evidence="4">2.7.11.1</ecNumber>
    </recommendedName>
</protein>
<dbReference type="SUPFAM" id="SSF57889">
    <property type="entry name" value="Cysteine-rich domain"/>
    <property type="match status" value="1"/>
</dbReference>
<feature type="domain" description="Phorbol-ester/DAG-type" evidence="20">
    <location>
        <begin position="408"/>
        <end position="452"/>
    </location>
</feature>
<evidence type="ECO:0000256" key="11">
    <source>
        <dbReference type="ARBA" id="ARBA00022771"/>
    </source>
</evidence>
<dbReference type="InterPro" id="IPR002219">
    <property type="entry name" value="PKC_DAG/PE"/>
</dbReference>
<accession>A0A6J3DWT5</accession>
<dbReference type="InterPro" id="IPR046861">
    <property type="entry name" value="SAM_KSR1_N"/>
</dbReference>
<evidence type="ECO:0000259" key="20">
    <source>
        <dbReference type="PROSITE" id="PS50081"/>
    </source>
</evidence>
<name>A0A6J3DWT5_AYTFU</name>
<dbReference type="PROSITE" id="PS50081">
    <property type="entry name" value="ZF_DAG_PE_2"/>
    <property type="match status" value="1"/>
</dbReference>
<feature type="compositionally biased region" description="Low complexity" evidence="18">
    <location>
        <begin position="511"/>
        <end position="524"/>
    </location>
</feature>
<evidence type="ECO:0000256" key="15">
    <source>
        <dbReference type="ARBA" id="ARBA00023136"/>
    </source>
</evidence>
<sequence length="942" mass="106618">MDEENMTRSEEQQQLSLQKALQQCELVQNMIDISISNLEGLRTKCAASNDLTQKEIRTLESKLVKYFSRQLSCKRKVALQERNAKLEGFPQLLHWFRIVDIRKEVMEEIAPGQLSLEELLEMTDDQVCETVEKFGANSEECARLNASLSCLRSVHKSGGSLSKQDWTIQWPTAEPGKENQPGCPPEPVQWIRTHLSQSPKPPPKCAQHHCHAGSSHGPLYTHVDRLTVEGHPGLCPPVESGHRSLPPSPRQRHAAHTPPRTPNIVTTMTPPGTPPLRRRNKLKPPGTPPPASRKLIHLLPGFTALHRSKSHEFQLGHRVDEAHTPKVKKKNKPLNLKIHNSVGSCENIPSQRSPLLSERSLRSFFVGYPPFLPSTPPVHTEATFSANTLSVPRWSPQIPRRDLGNSIKHRFSTKYWMSQTCTVCGKGMLFGLKCKNCKLKCHNKCTKEAPPCHLLIIHRGARLVRTESVPCDINNPLRKPPRYSDLHVSQTLPKTNKLNKDHIPVPYQPDSSSNPSSTTSSTPSSPAPPLPPSATPPSPLHPSPQCPRQQKQFNLPASHYYKYKQQFIFPDVVPETPTRAPQVVLHPVTSNPILEGNPLLQIEVEPTSENEEGAEEAQESEDDFEEMNLSLLSARNFPRKASQTSIFLQEWDIPFEQLEIGELIGKGRFGQVFHGRWHGEVAIRLIDIERDNEDQLKAFKREVMAYRQTRHENVVLFMGACMSPPHLAIITSLCKGRTLYSVVRDAKIVLDVNKTRQIAQEIVKGMGYLHAKGILHKDLKSKNVFYDNGKVVITDFGLFSISGVLQAGRRENKLRIQNGWLCHLAPEIIRQLSPDTEEDKLPFSKHSDVFALGTIWYELHAREWPFKTQPAEAIIWQVGRGMKPNLSQIGMGKEISDILLFCWAYEQEERPTFTKLMDMLEKLPKRNRRLSHPGHFWKSAEL</sequence>
<dbReference type="Gene3D" id="1.10.150.50">
    <property type="entry name" value="Transcription Factor, Ets-1"/>
    <property type="match status" value="1"/>
</dbReference>
<keyword evidence="11" id="KW-0863">Zinc-finger</keyword>